<dbReference type="Proteomes" id="UP000887560">
    <property type="component" value="Unplaced"/>
</dbReference>
<accession>A0A915NFG9</accession>
<proteinExistence type="predicted"/>
<sequence length="413" mass="47760">MPTFPSKRKQDYKNCSKRYTNDSLHELGYIKHGEKIVRFSLSTSNNGSKGSISFFNSSDMFLSVQFYNTFIGFIPPMCSANYYTKCINSEVFDENECNEFKCRTNISSEIFKKGKGFEVYLHVSNQIREGIPTSLIETHINGVLMSEFTIRTDFQIWTINRITLDGDIQLLENTITDGDPQEPPYLLHRRKIYELKRYGVIVCFEAKVSPANGTKIFDFTVKLIHDPEISNKLDVDIVLELEFTFDPDINKIDNGTIKHAKRGLYSELVMRTVSRENVLHFRRIHSNPIESGMPIVVIIKSALNHYIININQGENIYYPHVGYPPWAINRVEITGFIENVVFEEDSNKCLMLIHDLPKDFPKFELDENTKRLERLLDDKSEVVVHGNVPNPFQRSIKVNFLHASIESQMECLF</sequence>
<name>A0A915NFG9_9BILA</name>
<dbReference type="Gene3D" id="2.60.120.200">
    <property type="match status" value="1"/>
</dbReference>
<dbReference type="AlphaFoldDB" id="A0A915NFG9"/>
<dbReference type="WBParaSite" id="scf7180000418031.g2014">
    <property type="protein sequence ID" value="scf7180000418031.g2014"/>
    <property type="gene ID" value="scf7180000418031.g2014"/>
</dbReference>
<evidence type="ECO:0000313" key="2">
    <source>
        <dbReference type="WBParaSite" id="scf7180000418031.g2014"/>
    </source>
</evidence>
<protein>
    <submittedName>
        <fullName evidence="2">Galectin</fullName>
    </submittedName>
</protein>
<keyword evidence="1" id="KW-1185">Reference proteome</keyword>
<reference evidence="2" key="1">
    <citation type="submission" date="2022-11" db="UniProtKB">
        <authorList>
            <consortium name="WormBaseParasite"/>
        </authorList>
    </citation>
    <scope>IDENTIFICATION</scope>
</reference>
<organism evidence="1 2">
    <name type="scientific">Meloidogyne floridensis</name>
    <dbReference type="NCBI Taxonomy" id="298350"/>
    <lineage>
        <taxon>Eukaryota</taxon>
        <taxon>Metazoa</taxon>
        <taxon>Ecdysozoa</taxon>
        <taxon>Nematoda</taxon>
        <taxon>Chromadorea</taxon>
        <taxon>Rhabditida</taxon>
        <taxon>Tylenchina</taxon>
        <taxon>Tylenchomorpha</taxon>
        <taxon>Tylenchoidea</taxon>
        <taxon>Meloidogynidae</taxon>
        <taxon>Meloidogyninae</taxon>
        <taxon>Meloidogyne</taxon>
    </lineage>
</organism>
<evidence type="ECO:0000313" key="1">
    <source>
        <dbReference type="Proteomes" id="UP000887560"/>
    </source>
</evidence>